<dbReference type="Proteomes" id="UP000007963">
    <property type="component" value="Unassembled WGS sequence"/>
</dbReference>
<dbReference type="OrthoDB" id="2020070at2759"/>
<reference evidence="3" key="1">
    <citation type="submission" date="2005-09" db="EMBL/GenBank/DDBJ databases">
        <title>Annotation of the Aspergillus terreus NIH2624 genome.</title>
        <authorList>
            <person name="Birren B.W."/>
            <person name="Lander E.S."/>
            <person name="Galagan J.E."/>
            <person name="Nusbaum C."/>
            <person name="Devon K."/>
            <person name="Henn M."/>
            <person name="Ma L.-J."/>
            <person name="Jaffe D.B."/>
            <person name="Butler J."/>
            <person name="Alvarez P."/>
            <person name="Gnerre S."/>
            <person name="Grabherr M."/>
            <person name="Kleber M."/>
            <person name="Mauceli E.W."/>
            <person name="Brockman W."/>
            <person name="Rounsley S."/>
            <person name="Young S.K."/>
            <person name="LaButti K."/>
            <person name="Pushparaj V."/>
            <person name="DeCaprio D."/>
            <person name="Crawford M."/>
            <person name="Koehrsen M."/>
            <person name="Engels R."/>
            <person name="Montgomery P."/>
            <person name="Pearson M."/>
            <person name="Howarth C."/>
            <person name="Larson L."/>
            <person name="Luoma S."/>
            <person name="White J."/>
            <person name="Alvarado L."/>
            <person name="Kodira C.D."/>
            <person name="Zeng Q."/>
            <person name="Oleary S."/>
            <person name="Yandava C."/>
            <person name="Denning D.W."/>
            <person name="Nierman W.C."/>
            <person name="Milne T."/>
            <person name="Madden K."/>
        </authorList>
    </citation>
    <scope>NUCLEOTIDE SEQUENCE [LARGE SCALE GENOMIC DNA]</scope>
    <source>
        <strain evidence="3">NIH 2624 / FGSC A1156</strain>
    </source>
</reference>
<dbReference type="STRING" id="341663.Q0CCR0"/>
<dbReference type="Pfam" id="PF22998">
    <property type="entry name" value="GNAT_LYC1-like"/>
    <property type="match status" value="1"/>
</dbReference>
<dbReference type="VEuPathDB" id="FungiDB:ATEG_08524"/>
<evidence type="ECO:0000313" key="2">
    <source>
        <dbReference type="EMBL" id="EAU30656.1"/>
    </source>
</evidence>
<gene>
    <name evidence="2" type="ORF">ATEG_08524</name>
</gene>
<dbReference type="RefSeq" id="XP_001217110.1">
    <property type="nucleotide sequence ID" value="XM_001217109.1"/>
</dbReference>
<dbReference type="PANTHER" id="PTHR34815:SF2">
    <property type="entry name" value="N-ACETYLTRANSFERASE DOMAIN-CONTAINING PROTEIN"/>
    <property type="match status" value="1"/>
</dbReference>
<protein>
    <recommendedName>
        <fullName evidence="1">LYC1 C-terminal domain-containing protein</fullName>
    </recommendedName>
</protein>
<evidence type="ECO:0000259" key="1">
    <source>
        <dbReference type="Pfam" id="PF22998"/>
    </source>
</evidence>
<accession>Q0CCR0</accession>
<evidence type="ECO:0000313" key="3">
    <source>
        <dbReference type="Proteomes" id="UP000007963"/>
    </source>
</evidence>
<name>Q0CCR0_ASPTN</name>
<dbReference type="AlphaFoldDB" id="Q0CCR0"/>
<proteinExistence type="predicted"/>
<feature type="domain" description="LYC1 C-terminal" evidence="1">
    <location>
        <begin position="4"/>
        <end position="133"/>
    </location>
</feature>
<dbReference type="InterPro" id="IPR055100">
    <property type="entry name" value="GNAT_LYC1-like"/>
</dbReference>
<dbReference type="eggNOG" id="ENOG502S41G">
    <property type="taxonomic scope" value="Eukaryota"/>
</dbReference>
<dbReference type="PANTHER" id="PTHR34815">
    <property type="entry name" value="LYSINE ACETYLTRANSFERASE"/>
    <property type="match status" value="1"/>
</dbReference>
<dbReference type="HOGENOM" id="CLU_1906330_0_0_1"/>
<dbReference type="EMBL" id="CH476606">
    <property type="protein sequence ID" value="EAU30656.1"/>
    <property type="molecule type" value="Genomic_DNA"/>
</dbReference>
<dbReference type="GeneID" id="4323184"/>
<organism evidence="2 3">
    <name type="scientific">Aspergillus terreus (strain NIH 2624 / FGSC A1156)</name>
    <dbReference type="NCBI Taxonomy" id="341663"/>
    <lineage>
        <taxon>Eukaryota</taxon>
        <taxon>Fungi</taxon>
        <taxon>Dikarya</taxon>
        <taxon>Ascomycota</taxon>
        <taxon>Pezizomycotina</taxon>
        <taxon>Eurotiomycetes</taxon>
        <taxon>Eurotiomycetidae</taxon>
        <taxon>Eurotiales</taxon>
        <taxon>Aspergillaceae</taxon>
        <taxon>Aspergillus</taxon>
        <taxon>Aspergillus subgen. Circumdati</taxon>
    </lineage>
</organism>
<dbReference type="OMA" id="REEDEIC"/>
<dbReference type="InterPro" id="IPR053013">
    <property type="entry name" value="LAT"/>
</dbReference>
<sequence>MSKRAIFGPDGHRVWAVWTHRFYEPPSETASMNTLHISRLVIENEVLWESDLQVEALRAVLWAAQAEAAQWGLHSVKFWGPSTAVQEMVKRTGIEYRHQDREEDEICSLRWYGGGSGLEDEVEWAGNEKYGWC</sequence>